<organism evidence="2 3">
    <name type="scientific">Streptomyces evansiae</name>
    <dbReference type="NCBI Taxonomy" id="3075535"/>
    <lineage>
        <taxon>Bacteria</taxon>
        <taxon>Bacillati</taxon>
        <taxon>Actinomycetota</taxon>
        <taxon>Actinomycetes</taxon>
        <taxon>Kitasatosporales</taxon>
        <taxon>Streptomycetaceae</taxon>
        <taxon>Streptomyces</taxon>
    </lineage>
</organism>
<dbReference type="Gene3D" id="3.40.50.1820">
    <property type="entry name" value="alpha/beta hydrolase"/>
    <property type="match status" value="1"/>
</dbReference>
<dbReference type="GO" id="GO:0016787">
    <property type="term" value="F:hydrolase activity"/>
    <property type="evidence" value="ECO:0007669"/>
    <property type="project" value="UniProtKB-KW"/>
</dbReference>
<proteinExistence type="predicted"/>
<dbReference type="EMBL" id="JAVRER010000051">
    <property type="protein sequence ID" value="MDT0418681.1"/>
    <property type="molecule type" value="Genomic_DNA"/>
</dbReference>
<dbReference type="SUPFAM" id="SSF53474">
    <property type="entry name" value="alpha/beta-Hydrolases"/>
    <property type="match status" value="1"/>
</dbReference>
<name>A0ABD5EB76_9ACTN</name>
<reference evidence="3" key="1">
    <citation type="submission" date="2023-07" db="EMBL/GenBank/DDBJ databases">
        <title>30 novel species of actinomycetes from the DSMZ collection.</title>
        <authorList>
            <person name="Nouioui I."/>
        </authorList>
    </citation>
    <scope>NUCLEOTIDE SEQUENCE [LARGE SCALE GENOMIC DNA]</scope>
    <source>
        <strain evidence="3">DSM 41982</strain>
    </source>
</reference>
<comment type="caution">
    <text evidence="2">The sequence shown here is derived from an EMBL/GenBank/DDBJ whole genome shotgun (WGS) entry which is preliminary data.</text>
</comment>
<feature type="region of interest" description="Disordered" evidence="1">
    <location>
        <begin position="35"/>
        <end position="73"/>
    </location>
</feature>
<dbReference type="AlphaFoldDB" id="A0ABD5EB76"/>
<evidence type="ECO:0000313" key="2">
    <source>
        <dbReference type="EMBL" id="MDT0418681.1"/>
    </source>
</evidence>
<feature type="compositionally biased region" description="Low complexity" evidence="1">
    <location>
        <begin position="38"/>
        <end position="48"/>
    </location>
</feature>
<dbReference type="RefSeq" id="WP_093853185.1">
    <property type="nucleotide sequence ID" value="NZ_JAVRER010000051.1"/>
</dbReference>
<dbReference type="Proteomes" id="UP001183607">
    <property type="component" value="Unassembled WGS sequence"/>
</dbReference>
<sequence length="273" mass="28507">MHSLAFTAESAANGVLTRDFALGDIPGVLWSPAPPAATAPSASRASSPSPAPSPAPLVLLGHGGGTHKKHRAMTGRAHRLVTGFGFHVAVLDAPGHGDRPRGERDERDIAALREAQAAGAPEGPVVVPYNARLAEIAVPEYRALLDALLELPGIGGPVGYAGVGLGTAIGVPLVAAEPRIRAAVLGLHWPDALTEAARRITVPVEYAVQWDDERIPREACLALFDAFGSREKSLHANAGRHVDFPRHVEADSAARFLGRHLRPQADTTAATAA</sequence>
<evidence type="ECO:0000256" key="1">
    <source>
        <dbReference type="SAM" id="MobiDB-lite"/>
    </source>
</evidence>
<dbReference type="InterPro" id="IPR029058">
    <property type="entry name" value="AB_hydrolase_fold"/>
</dbReference>
<accession>A0ABD5EB76</accession>
<gene>
    <name evidence="2" type="ORF">RM574_24695</name>
</gene>
<protein>
    <submittedName>
        <fullName evidence="2">Alpha/beta hydrolase</fullName>
    </submittedName>
</protein>
<evidence type="ECO:0000313" key="3">
    <source>
        <dbReference type="Proteomes" id="UP001183607"/>
    </source>
</evidence>
<keyword evidence="2" id="KW-0378">Hydrolase</keyword>